<dbReference type="GO" id="GO:0048476">
    <property type="term" value="C:Holliday junction resolvase complex"/>
    <property type="evidence" value="ECO:0007669"/>
    <property type="project" value="UniProtKB-UniRule"/>
</dbReference>
<dbReference type="GO" id="GO:0006281">
    <property type="term" value="P:DNA repair"/>
    <property type="evidence" value="ECO:0007669"/>
    <property type="project" value="UniProtKB-UniRule"/>
</dbReference>
<dbReference type="GO" id="GO:0006310">
    <property type="term" value="P:DNA recombination"/>
    <property type="evidence" value="ECO:0007669"/>
    <property type="project" value="UniProtKB-UniRule"/>
</dbReference>
<dbReference type="Pfam" id="PF01330">
    <property type="entry name" value="RuvA_N"/>
    <property type="match status" value="1"/>
</dbReference>
<comment type="similarity">
    <text evidence="6">Belongs to the RuvA family.</text>
</comment>
<evidence type="ECO:0000313" key="9">
    <source>
        <dbReference type="EMBL" id="RAI03702.1"/>
    </source>
</evidence>
<comment type="subunit">
    <text evidence="6">Homotetramer. Forms an RuvA(8)-RuvB(12)-Holliday junction (HJ) complex. HJ DNA is sandwiched between 2 RuvA tetramers; dsDNA enters through RuvA and exits via RuvB. An RuvB hexamer assembles on each DNA strand where it exits the tetramer. Each RuvB hexamer is contacted by two RuvA subunits (via domain III) on 2 adjacent RuvB subunits; this complex drives branch migration. In the full resolvosome a probable DNA-RuvA(4)-RuvB(12)-RuvC(2) complex forms which resolves the HJ.</text>
</comment>
<keyword evidence="10" id="KW-1185">Reference proteome</keyword>
<accession>A0A8B2P3J9</accession>
<feature type="domain" description="DNA helicase Holliday junction RuvA type" evidence="7">
    <location>
        <begin position="1"/>
        <end position="61"/>
    </location>
</feature>
<dbReference type="GO" id="GO:0000400">
    <property type="term" value="F:four-way junction DNA binding"/>
    <property type="evidence" value="ECO:0007669"/>
    <property type="project" value="UniProtKB-UniRule"/>
</dbReference>
<comment type="caution">
    <text evidence="9">The sequence shown here is derived from an EMBL/GenBank/DDBJ whole genome shotgun (WGS) entry which is preliminary data.</text>
</comment>
<dbReference type="InterPro" id="IPR000085">
    <property type="entry name" value="RuvA"/>
</dbReference>
<feature type="domain" description="Holliday junction DNA helicase RuvA C-terminal" evidence="8">
    <location>
        <begin position="155"/>
        <end position="202"/>
    </location>
</feature>
<sequence length="203" mass="20923">MIGRLRGTVADVDRESLILDVNGVGYEVFLPTRDLAAAATGEALTLVIETLVREDLIRLYGFRDHVSRDWFRLLQSVQGVGAKVALAVLSVLPADQLAVAIATNDRAAIARAPGVGKRVAERIATELKSKAPAPGIAIAAAAAGASAGVAAAEDDALADAISALTNLGYDEVSARSAAMTARKDRPEAGAAELIRAGLKVLSA</sequence>
<dbReference type="NCBIfam" id="TIGR00084">
    <property type="entry name" value="ruvA"/>
    <property type="match status" value="1"/>
</dbReference>
<dbReference type="GO" id="GO:0009379">
    <property type="term" value="C:Holliday junction helicase complex"/>
    <property type="evidence" value="ECO:0007669"/>
    <property type="project" value="InterPro"/>
</dbReference>
<dbReference type="OrthoDB" id="5293449at2"/>
<dbReference type="InterPro" id="IPR036267">
    <property type="entry name" value="RuvA_C_sf"/>
</dbReference>
<name>A0A8B2P3J9_9HYPH</name>
<dbReference type="InterPro" id="IPR010994">
    <property type="entry name" value="RuvA_2-like"/>
</dbReference>
<keyword evidence="2 6" id="KW-0227">DNA damage</keyword>
<keyword evidence="3 6" id="KW-0238">DNA-binding</keyword>
<dbReference type="HAMAP" id="MF_00031">
    <property type="entry name" value="DNA_HJ_migration_RuvA"/>
    <property type="match status" value="1"/>
</dbReference>
<dbReference type="InterPro" id="IPR013849">
    <property type="entry name" value="DNA_helicase_Holl-junc_RuvA_I"/>
</dbReference>
<gene>
    <name evidence="6" type="primary">ruvA</name>
    <name evidence="9" type="ORF">DLJ53_04250</name>
</gene>
<dbReference type="InterPro" id="IPR011114">
    <property type="entry name" value="RuvA_C"/>
</dbReference>
<organism evidence="9 10">
    <name type="scientific">Acuticoccus sediminis</name>
    <dbReference type="NCBI Taxonomy" id="2184697"/>
    <lineage>
        <taxon>Bacteria</taxon>
        <taxon>Pseudomonadati</taxon>
        <taxon>Pseudomonadota</taxon>
        <taxon>Alphaproteobacteria</taxon>
        <taxon>Hyphomicrobiales</taxon>
        <taxon>Amorphaceae</taxon>
        <taxon>Acuticoccus</taxon>
    </lineage>
</organism>
<evidence type="ECO:0000256" key="3">
    <source>
        <dbReference type="ARBA" id="ARBA00023125"/>
    </source>
</evidence>
<dbReference type="SUPFAM" id="SSF47781">
    <property type="entry name" value="RuvA domain 2-like"/>
    <property type="match status" value="1"/>
</dbReference>
<dbReference type="GO" id="GO:0009378">
    <property type="term" value="F:four-way junction helicase activity"/>
    <property type="evidence" value="ECO:0007669"/>
    <property type="project" value="InterPro"/>
</dbReference>
<protein>
    <recommendedName>
        <fullName evidence="6">Holliday junction branch migration complex subunit RuvA</fullName>
    </recommendedName>
</protein>
<comment type="function">
    <text evidence="6">The RuvA-RuvB-RuvC complex processes Holliday junction (HJ) DNA during genetic recombination and DNA repair, while the RuvA-RuvB complex plays an important role in the rescue of blocked DNA replication forks via replication fork reversal (RFR). RuvA specifically binds to HJ cruciform DNA, conferring on it an open structure. The RuvB hexamer acts as an ATP-dependent pump, pulling dsDNA into and through the RuvAB complex. HJ branch migration allows RuvC to scan DNA until it finds its consensus sequence, where it cleaves and resolves the cruciform DNA.</text>
</comment>
<comment type="subcellular location">
    <subcellularLocation>
        <location evidence="6">Cytoplasm</location>
    </subcellularLocation>
</comment>
<dbReference type="Proteomes" id="UP000249590">
    <property type="component" value="Unassembled WGS sequence"/>
</dbReference>
<feature type="region of interest" description="Domain II" evidence="6">
    <location>
        <begin position="64"/>
        <end position="141"/>
    </location>
</feature>
<dbReference type="GO" id="GO:0005524">
    <property type="term" value="F:ATP binding"/>
    <property type="evidence" value="ECO:0007669"/>
    <property type="project" value="InterPro"/>
</dbReference>
<dbReference type="Pfam" id="PF14520">
    <property type="entry name" value="HHH_5"/>
    <property type="match status" value="1"/>
</dbReference>
<dbReference type="GO" id="GO:0005737">
    <property type="term" value="C:cytoplasm"/>
    <property type="evidence" value="ECO:0007669"/>
    <property type="project" value="UniProtKB-SubCell"/>
</dbReference>
<evidence type="ECO:0000259" key="8">
    <source>
        <dbReference type="Pfam" id="PF07499"/>
    </source>
</evidence>
<evidence type="ECO:0000259" key="7">
    <source>
        <dbReference type="Pfam" id="PF01330"/>
    </source>
</evidence>
<dbReference type="Gene3D" id="2.40.50.140">
    <property type="entry name" value="Nucleic acid-binding proteins"/>
    <property type="match status" value="1"/>
</dbReference>
<evidence type="ECO:0000256" key="4">
    <source>
        <dbReference type="ARBA" id="ARBA00023172"/>
    </source>
</evidence>
<dbReference type="EMBL" id="QHHQ01000001">
    <property type="protein sequence ID" value="RAI03702.1"/>
    <property type="molecule type" value="Genomic_DNA"/>
</dbReference>
<evidence type="ECO:0000256" key="1">
    <source>
        <dbReference type="ARBA" id="ARBA00022490"/>
    </source>
</evidence>
<evidence type="ECO:0000256" key="2">
    <source>
        <dbReference type="ARBA" id="ARBA00022763"/>
    </source>
</evidence>
<dbReference type="Gene3D" id="1.10.8.10">
    <property type="entry name" value="DNA helicase RuvA subunit, C-terminal domain"/>
    <property type="match status" value="1"/>
</dbReference>
<comment type="caution">
    <text evidence="6">Lacks conserved residue(s) required for the propagation of feature annotation.</text>
</comment>
<dbReference type="CDD" id="cd14332">
    <property type="entry name" value="UBA_RuvA_C"/>
    <property type="match status" value="1"/>
</dbReference>
<proteinExistence type="inferred from homology"/>
<reference evidence="9 10" key="1">
    <citation type="submission" date="2018-05" db="EMBL/GenBank/DDBJ databases">
        <title>Acuticoccus sediminis sp. nov., isolated from deep-sea sediment of Indian Ocean.</title>
        <authorList>
            <person name="Liu X."/>
            <person name="Lai Q."/>
            <person name="Du Y."/>
            <person name="Sun F."/>
            <person name="Zhang X."/>
            <person name="Wang S."/>
            <person name="Shao Z."/>
        </authorList>
    </citation>
    <scope>NUCLEOTIDE SEQUENCE [LARGE SCALE GENOMIC DNA]</scope>
    <source>
        <strain evidence="9 10">PTG4-2</strain>
    </source>
</reference>
<dbReference type="SUPFAM" id="SSF46929">
    <property type="entry name" value="DNA helicase RuvA subunit, C-terminal domain"/>
    <property type="match status" value="1"/>
</dbReference>
<dbReference type="SUPFAM" id="SSF50249">
    <property type="entry name" value="Nucleic acid-binding proteins"/>
    <property type="match status" value="1"/>
</dbReference>
<dbReference type="Gene3D" id="1.10.150.20">
    <property type="entry name" value="5' to 3' exonuclease, C-terminal subdomain"/>
    <property type="match status" value="1"/>
</dbReference>
<dbReference type="RefSeq" id="WP_111342636.1">
    <property type="nucleotide sequence ID" value="NZ_QHHQ01000001.1"/>
</dbReference>
<comment type="domain">
    <text evidence="6">Has three domains with a flexible linker between the domains II and III and assumes an 'L' shape. Domain III is highly mobile and contacts RuvB.</text>
</comment>
<keyword evidence="5 6" id="KW-0234">DNA repair</keyword>
<dbReference type="InterPro" id="IPR012340">
    <property type="entry name" value="NA-bd_OB-fold"/>
</dbReference>
<evidence type="ECO:0000256" key="5">
    <source>
        <dbReference type="ARBA" id="ARBA00023204"/>
    </source>
</evidence>
<keyword evidence="1 6" id="KW-0963">Cytoplasm</keyword>
<dbReference type="Pfam" id="PF07499">
    <property type="entry name" value="RuvA_C"/>
    <property type="match status" value="1"/>
</dbReference>
<feature type="region of interest" description="Domain III" evidence="6">
    <location>
        <begin position="152"/>
        <end position="203"/>
    </location>
</feature>
<evidence type="ECO:0000313" key="10">
    <source>
        <dbReference type="Proteomes" id="UP000249590"/>
    </source>
</evidence>
<dbReference type="AlphaFoldDB" id="A0A8B2P3J9"/>
<evidence type="ECO:0000256" key="6">
    <source>
        <dbReference type="HAMAP-Rule" id="MF_00031"/>
    </source>
</evidence>
<keyword evidence="4 6" id="KW-0233">DNA recombination</keyword>